<dbReference type="InterPro" id="IPR012340">
    <property type="entry name" value="NA-bd_OB-fold"/>
</dbReference>
<accession>A0A6A6BPQ7</accession>
<dbReference type="GO" id="GO:0000781">
    <property type="term" value="C:chromosome, telomeric region"/>
    <property type="evidence" value="ECO:0007669"/>
    <property type="project" value="TreeGrafter"/>
</dbReference>
<dbReference type="InterPro" id="IPR036390">
    <property type="entry name" value="WH_DNA-bd_sf"/>
</dbReference>
<evidence type="ECO:0000256" key="4">
    <source>
        <dbReference type="ARBA" id="ARBA00023125"/>
    </source>
</evidence>
<keyword evidence="5" id="KW-0539">Nucleus</keyword>
<comment type="subcellular location">
    <subcellularLocation>
        <location evidence="1">Nucleus</location>
    </subcellularLocation>
</comment>
<dbReference type="GO" id="GO:0000724">
    <property type="term" value="P:double-strand break repair via homologous recombination"/>
    <property type="evidence" value="ECO:0007669"/>
    <property type="project" value="TreeGrafter"/>
</dbReference>
<evidence type="ECO:0000313" key="8">
    <source>
        <dbReference type="EMBL" id="KAF2145443.1"/>
    </source>
</evidence>
<dbReference type="SUPFAM" id="SSF46785">
    <property type="entry name" value="Winged helix' DNA-binding domain"/>
    <property type="match status" value="1"/>
</dbReference>
<dbReference type="PANTHER" id="PTHR13989:SF16">
    <property type="entry name" value="REPLICATION PROTEIN A2"/>
    <property type="match status" value="1"/>
</dbReference>
<dbReference type="PIRSF" id="PIRSF036949">
    <property type="entry name" value="RPA32"/>
    <property type="match status" value="1"/>
</dbReference>
<dbReference type="OrthoDB" id="25571at2759"/>
<dbReference type="FunFam" id="1.10.10.10:FF:000168">
    <property type="entry name" value="Replication protein A 32 kDa subunit"/>
    <property type="match status" value="1"/>
</dbReference>
<dbReference type="InterPro" id="IPR014646">
    <property type="entry name" value="Rfa2/RPA32"/>
</dbReference>
<keyword evidence="9" id="KW-1185">Reference proteome</keyword>
<dbReference type="AlphaFoldDB" id="A0A6A6BPQ7"/>
<reference evidence="8" key="1">
    <citation type="journal article" date="2020" name="Stud. Mycol.">
        <title>101 Dothideomycetes genomes: a test case for predicting lifestyles and emergence of pathogens.</title>
        <authorList>
            <person name="Haridas S."/>
            <person name="Albert R."/>
            <person name="Binder M."/>
            <person name="Bloem J."/>
            <person name="Labutti K."/>
            <person name="Salamov A."/>
            <person name="Andreopoulos B."/>
            <person name="Baker S."/>
            <person name="Barry K."/>
            <person name="Bills G."/>
            <person name="Bluhm B."/>
            <person name="Cannon C."/>
            <person name="Castanera R."/>
            <person name="Culley D."/>
            <person name="Daum C."/>
            <person name="Ezra D."/>
            <person name="Gonzalez J."/>
            <person name="Henrissat B."/>
            <person name="Kuo A."/>
            <person name="Liang C."/>
            <person name="Lipzen A."/>
            <person name="Lutzoni F."/>
            <person name="Magnuson J."/>
            <person name="Mondo S."/>
            <person name="Nolan M."/>
            <person name="Ohm R."/>
            <person name="Pangilinan J."/>
            <person name="Park H.-J."/>
            <person name="Ramirez L."/>
            <person name="Alfaro M."/>
            <person name="Sun H."/>
            <person name="Tritt A."/>
            <person name="Yoshinaga Y."/>
            <person name="Zwiers L.-H."/>
            <person name="Turgeon B."/>
            <person name="Goodwin S."/>
            <person name="Spatafora J."/>
            <person name="Crous P."/>
            <person name="Grigoriev I."/>
        </authorList>
    </citation>
    <scope>NUCLEOTIDE SEQUENCE</scope>
    <source>
        <strain evidence="8">CBS 121167</strain>
    </source>
</reference>
<evidence type="ECO:0000256" key="2">
    <source>
        <dbReference type="ARBA" id="ARBA00007815"/>
    </source>
</evidence>
<keyword evidence="3" id="KW-0235">DNA replication</keyword>
<dbReference type="CDD" id="cd04478">
    <property type="entry name" value="RPA2_DBD_D"/>
    <property type="match status" value="1"/>
</dbReference>
<dbReference type="Gene3D" id="2.40.50.140">
    <property type="entry name" value="Nucleic acid-binding proteins"/>
    <property type="match status" value="1"/>
</dbReference>
<evidence type="ECO:0000256" key="6">
    <source>
        <dbReference type="SAM" id="MobiDB-lite"/>
    </source>
</evidence>
<dbReference type="RefSeq" id="XP_033401155.1">
    <property type="nucleotide sequence ID" value="XM_033537911.1"/>
</dbReference>
<dbReference type="Pfam" id="PF08784">
    <property type="entry name" value="RPA_C"/>
    <property type="match status" value="1"/>
</dbReference>
<name>A0A6A6BPQ7_9PEZI</name>
<feature type="region of interest" description="Disordered" evidence="6">
    <location>
        <begin position="186"/>
        <end position="210"/>
    </location>
</feature>
<dbReference type="GO" id="GO:0003697">
    <property type="term" value="F:single-stranded DNA binding"/>
    <property type="evidence" value="ECO:0007669"/>
    <property type="project" value="TreeGrafter"/>
</dbReference>
<dbReference type="GO" id="GO:0006289">
    <property type="term" value="P:nucleotide-excision repair"/>
    <property type="evidence" value="ECO:0007669"/>
    <property type="project" value="TreeGrafter"/>
</dbReference>
<sequence>MDYGNDGNYSNTSYGGQGGAGGGGFIPGEGSQNSPGSASKGYGKDTLRPVTIKQINDAKNTQESDFTIDGAEISQITFVGQIRNISQQTTNITYKFDDGTGLVEVKQWIDSDAANPLEPADGSPPKLVENAYARVWGKLRSYGGKRHVGAHIIRPIVDLNEISYHLLEATAVHLYFTRGPLGSEGKPAINGNSNTTYDDGQNNSGRKLPPMSAAERKVYEILRTAPQGNEGLHMQEIASRTNLDMADIAKAGDNLLNSGVIYTTVDDTTWAVLEFS</sequence>
<comment type="similarity">
    <text evidence="2">Belongs to the replication factor A protein 2 family.</text>
</comment>
<feature type="domain" description="Replication protein A C-terminal" evidence="7">
    <location>
        <begin position="173"/>
        <end position="268"/>
    </location>
</feature>
<feature type="region of interest" description="Disordered" evidence="6">
    <location>
        <begin position="20"/>
        <end position="45"/>
    </location>
</feature>
<dbReference type="GO" id="GO:0006260">
    <property type="term" value="P:DNA replication"/>
    <property type="evidence" value="ECO:0007669"/>
    <property type="project" value="UniProtKB-KW"/>
</dbReference>
<dbReference type="PANTHER" id="PTHR13989">
    <property type="entry name" value="REPLICATION PROTEIN A-RELATED"/>
    <property type="match status" value="1"/>
</dbReference>
<evidence type="ECO:0000313" key="9">
    <source>
        <dbReference type="Proteomes" id="UP000799438"/>
    </source>
</evidence>
<gene>
    <name evidence="8" type="ORF">K452DRAFT_243477</name>
</gene>
<evidence type="ECO:0000256" key="3">
    <source>
        <dbReference type="ARBA" id="ARBA00022705"/>
    </source>
</evidence>
<dbReference type="SUPFAM" id="SSF50249">
    <property type="entry name" value="Nucleic acid-binding proteins"/>
    <property type="match status" value="1"/>
</dbReference>
<evidence type="ECO:0000259" key="7">
    <source>
        <dbReference type="Pfam" id="PF08784"/>
    </source>
</evidence>
<dbReference type="Gene3D" id="1.10.10.10">
    <property type="entry name" value="Winged helix-like DNA-binding domain superfamily/Winged helix DNA-binding domain"/>
    <property type="match status" value="1"/>
</dbReference>
<proteinExistence type="inferred from homology"/>
<organism evidence="8 9">
    <name type="scientific">Aplosporella prunicola CBS 121167</name>
    <dbReference type="NCBI Taxonomy" id="1176127"/>
    <lineage>
        <taxon>Eukaryota</taxon>
        <taxon>Fungi</taxon>
        <taxon>Dikarya</taxon>
        <taxon>Ascomycota</taxon>
        <taxon>Pezizomycotina</taxon>
        <taxon>Dothideomycetes</taxon>
        <taxon>Dothideomycetes incertae sedis</taxon>
        <taxon>Botryosphaeriales</taxon>
        <taxon>Aplosporellaceae</taxon>
        <taxon>Aplosporella</taxon>
    </lineage>
</organism>
<keyword evidence="4" id="KW-0238">DNA-binding</keyword>
<dbReference type="GO" id="GO:0035861">
    <property type="term" value="C:site of double-strand break"/>
    <property type="evidence" value="ECO:0007669"/>
    <property type="project" value="TreeGrafter"/>
</dbReference>
<dbReference type="InterPro" id="IPR036388">
    <property type="entry name" value="WH-like_DNA-bd_sf"/>
</dbReference>
<dbReference type="EMBL" id="ML995477">
    <property type="protein sequence ID" value="KAF2145443.1"/>
    <property type="molecule type" value="Genomic_DNA"/>
</dbReference>
<dbReference type="InterPro" id="IPR014892">
    <property type="entry name" value="RPA_C"/>
</dbReference>
<feature type="compositionally biased region" description="Polar residues" evidence="6">
    <location>
        <begin position="190"/>
        <end position="205"/>
    </location>
</feature>
<protein>
    <recommendedName>
        <fullName evidence="7">Replication protein A C-terminal domain-containing protein</fullName>
    </recommendedName>
</protein>
<dbReference type="Proteomes" id="UP000799438">
    <property type="component" value="Unassembled WGS sequence"/>
</dbReference>
<dbReference type="GeneID" id="54295407"/>
<dbReference type="GO" id="GO:0005662">
    <property type="term" value="C:DNA replication factor A complex"/>
    <property type="evidence" value="ECO:0007669"/>
    <property type="project" value="TreeGrafter"/>
</dbReference>
<dbReference type="InterPro" id="IPR040260">
    <property type="entry name" value="RFA2-like"/>
</dbReference>
<evidence type="ECO:0000256" key="1">
    <source>
        <dbReference type="ARBA" id="ARBA00004123"/>
    </source>
</evidence>
<evidence type="ECO:0000256" key="5">
    <source>
        <dbReference type="ARBA" id="ARBA00023242"/>
    </source>
</evidence>